<accession>A0A0E9UMI3</accession>
<protein>
    <submittedName>
        <fullName evidence="1">Uncharacterized protein</fullName>
    </submittedName>
</protein>
<organism evidence="1">
    <name type="scientific">Anguilla anguilla</name>
    <name type="common">European freshwater eel</name>
    <name type="synonym">Muraena anguilla</name>
    <dbReference type="NCBI Taxonomy" id="7936"/>
    <lineage>
        <taxon>Eukaryota</taxon>
        <taxon>Metazoa</taxon>
        <taxon>Chordata</taxon>
        <taxon>Craniata</taxon>
        <taxon>Vertebrata</taxon>
        <taxon>Euteleostomi</taxon>
        <taxon>Actinopterygii</taxon>
        <taxon>Neopterygii</taxon>
        <taxon>Teleostei</taxon>
        <taxon>Anguilliformes</taxon>
        <taxon>Anguillidae</taxon>
        <taxon>Anguilla</taxon>
    </lineage>
</organism>
<dbReference type="EMBL" id="GBXM01042399">
    <property type="protein sequence ID" value="JAH66178.1"/>
    <property type="molecule type" value="Transcribed_RNA"/>
</dbReference>
<reference evidence="1" key="1">
    <citation type="submission" date="2014-11" db="EMBL/GenBank/DDBJ databases">
        <authorList>
            <person name="Amaro Gonzalez C."/>
        </authorList>
    </citation>
    <scope>NUCLEOTIDE SEQUENCE</scope>
</reference>
<dbReference type="AlphaFoldDB" id="A0A0E9UMI3"/>
<name>A0A0E9UMI3_ANGAN</name>
<evidence type="ECO:0000313" key="1">
    <source>
        <dbReference type="EMBL" id="JAH66178.1"/>
    </source>
</evidence>
<sequence>MFLIIELHKAELTFISQATSYN</sequence>
<reference evidence="1" key="2">
    <citation type="journal article" date="2015" name="Fish Shellfish Immunol.">
        <title>Early steps in the European eel (Anguilla anguilla)-Vibrio vulnificus interaction in the gills: Role of the RtxA13 toxin.</title>
        <authorList>
            <person name="Callol A."/>
            <person name="Pajuelo D."/>
            <person name="Ebbesson L."/>
            <person name="Teles M."/>
            <person name="MacKenzie S."/>
            <person name="Amaro C."/>
        </authorList>
    </citation>
    <scope>NUCLEOTIDE SEQUENCE</scope>
</reference>
<proteinExistence type="predicted"/>